<dbReference type="InterPro" id="IPR023213">
    <property type="entry name" value="CAT-like_dom_sf"/>
</dbReference>
<dbReference type="Pfam" id="PF00550">
    <property type="entry name" value="PP-binding"/>
    <property type="match status" value="3"/>
</dbReference>
<dbReference type="FunFam" id="3.30.300.30:FF:000015">
    <property type="entry name" value="Nonribosomal peptide synthase SidD"/>
    <property type="match status" value="3"/>
</dbReference>
<dbReference type="Gene3D" id="3.40.50.720">
    <property type="entry name" value="NAD(P)-binding Rossmann-like Domain"/>
    <property type="match status" value="1"/>
</dbReference>
<dbReference type="Gene3D" id="3.30.300.30">
    <property type="match status" value="3"/>
</dbReference>
<dbReference type="InterPro" id="IPR036291">
    <property type="entry name" value="NAD(P)-bd_dom_sf"/>
</dbReference>
<dbReference type="EMBL" id="KQ030517">
    <property type="protein sequence ID" value="KJZ75426.1"/>
    <property type="molecule type" value="Genomic_DNA"/>
</dbReference>
<name>A0A0F7ZKN0_9HYPO</name>
<dbReference type="PANTHER" id="PTHR45527">
    <property type="entry name" value="NONRIBOSOMAL PEPTIDE SYNTHETASE"/>
    <property type="match status" value="1"/>
</dbReference>
<feature type="domain" description="Carrier" evidence="5">
    <location>
        <begin position="1746"/>
        <end position="1822"/>
    </location>
</feature>
<dbReference type="CDD" id="cd19545">
    <property type="entry name" value="FUM14_C_NRPS-like"/>
    <property type="match status" value="2"/>
</dbReference>
<proteinExistence type="inferred from homology"/>
<evidence type="ECO:0000313" key="7">
    <source>
        <dbReference type="Proteomes" id="UP000054481"/>
    </source>
</evidence>
<keyword evidence="7" id="KW-1185">Reference proteome</keyword>
<dbReference type="InterPro" id="IPR000873">
    <property type="entry name" value="AMP-dep_synth/lig_dom"/>
</dbReference>
<sequence>MTDEVSQNLALEGSDTVLMHGSEPGKASKVLRQSDMANIKILLETAGTTVTLGYRTSKLGSLQARSMAAAIGRVITALIKQASMAMKDFDWCGEEDLHILAKWNNVETIWEEECVHDSISKRATQHPDKPAVDAWDGRLTYRELDNLSSVLAIHLKRLGVAPETFVALCFEKSKWLVVSILAVIKAGGAYVVIEPYYPYSRMRDICTQLEVKLLLASRDLLQTASKLSDQVVVVEQDSEYFLERHDDEGQWQKISPGIPRNALYVVFSSGSTGKPKGIIVEHAAFVSWGTLLRQSLCLDAQSRVLQFSSFAFLIAHRDILLTLMFGGCVCMPSELQRLNHLETFIAQYQVNWANLTPSVAALLDPGMTPELKTLLLTSEPMSLKSLATWEGKVNLLFAYGQAESVSLCCVRRSPTVGSDRKNVGHRVGRSIWLVDPDDHNKLVPVGAVGELVMQGPVLARGYLDSERTALAFLHDVAWLQKLQPGYGGKLYKTGDLAQFADDGSVRYLSRKDNSVKLYGQRLDLDEVLQQVQRCLVDISDTEVCDVVMDLCHTSTSEDVKLTAFLGLNPTSPDTGGSVLLGPLDRATVYLQRFRSRLASVVPRYMIPTAVVIVSHIPLNLSGKTDRRKLREIFSQMTFSEVAACLGSDASHEAPCTHQELQLRSLWSQVLNTAESSIGRLDDFFRRGGDSLAAMRLASAAHGLGLGLTFGDIFANPVLSSQANMISSTEGNTQKSYTCAAFELITESQKQAVLATAAEEYALPATRIEDIYPTTPMQQGLVALNSLRPGSYVSRRVYKLEDGVSFRKLEAAWKATLNATPALRTRVIRSVDDGSTYQVVVRDEAVVDMAHDLTKYLADDEAKPLNLGAPLVRMAIISNASGEPNFCVVTMHHCIYDAWSAAILKTQVSDTYHGRVPVPQTFREFVKYVLQSNDNSSEHWRSELAGIRAEQFPALPTPTHSPNTTESESQHICFPPSVAAAANITLTTRIQLAWAMTLMAYTSVNDVVFGLTVSGRAAPVPGIYKIAGPTIATFPLRAQLRSSSSIHEELETLQRRVIEMIPFEQFGVQNISRLGDDAANACKFQSLLVIQQRQSSTKKFGIFGDTDGFTPHPMWNTYALTILCTPDADGGVRFEAVYDAAVVPKAQMRRILQVFGNILKQTVLSPDKLVGDIDSISTNDLQQIQRWNSSVPPAVPRCIDDMIHDHCASQPEATAIDAWDGQFTYKQLDEQSSLLSAVLREKGLGPDMFVPLCFEKSKWVAVAILAVAKAGSAFILLDPSHPTERLAWICKNAQAAVLLCSKDTAVLAAKLGCQHVVQVDENSSRENQSSLMTQVHHPIRALPGHALCALYTSGSTGTPKGVVIEHSAFATQVTALGPHFHLGSQSRIFQFASHAFDVAVADYVFGLALGGCVCVPNEADSRDNLAKAIRDRRANWTFLTPSVARTLRPSAVPDLNTLVIGGESAKGIDFAVWSGAVRLVYVYGPAEGTVYCTVQPKTQPGANPVNIGPAYSSACWLVEPANPEKLVAIGAVGELVIEGPIVGRGYIGDDLGGSSFIPPPKWLRAMPRSEPPGRLYRTGDLMRYSLDGDGSLEFVGRKDRQVKLRGQRMELAEIEHQVARHFPAATDAMVEIIAPQDSDSQRLLAAFIWDATNDAGQRSSNNQGTLSTSDIFAVPDEEFQFRASIAEVALRKSLPPFMNPSLFVPLKQFPLGPTGKVDRRLIKDKACSLLRRELNIYQGFCTSTMRPPSNKSESKIHQLVADVLGRDHGDIGMNDDFFQLGGDSISAMVLSARAMDMDLKLAAADILGYPRLCDMADLAIQKSTERCLPTEQFSLPEPFSLLPADYHHDTLMQEVMQQCQLGEDDVDDIYQCTPLQEGLFALTMKQPSAYVFRFTLQLTQDLDVARFENAWEAVMAANPILRTRIICATSMGGRLLQVVLRNTGYRQLVEEAGQFTVEFGHPLFSVNVLKRDNDAAGYQAAVTLHHALYDGLSLRLILTQLSAAYYQSEKTVSQPYKCFIQHCLSLPPDDEMRSFWAAELADAAGSIFTTTPVDSYLLQSPEHTECHISLSSNGATAVPLSAALKLAWGVVVSMFTGESDAVFGTVVSGRMANLRGIRTITGPTIATIPFRVRHVPTMAIQDALDEVQSRSLRMIPFEQTGLQRICQLGYADACRFQSLLIIQSKEEEELPESPLYKIQMGQHSGAFQTYPITLECTPSVGSVHIHATFDSDLIPAILVNRLLKQYAAALAYITAMPWKPVSSIPSQSINDARQVWAWNAIVPQREDSCVHDLIRNDLATRRGVPAICAWDGGFTFDELEDTSARLARHLTSLGVTVGTMVPVCFEKSRWAMVAILAVLKAGGAFVPLDVSQAAGRREAILARVGAEVVLSSAKHSAALDTAKRVVVVVDDASLKALPPQPPVTAPSSTEAVHGLATSTSAAYVFFTSGSTGEPKGVVVDHGALSTSCLAHGSRMGFSEQTRMLQFTSYTFDISLMEIFTTLLYGGCVCVPSEADRFNGLELSAEAMKVNTVSLTASVARLVEPHRMPSVESIIFVGENATDDDFRKWTHLSQVFDAYGPTECTIFCSINEIQTSSGAGSVIGKAVGSVSWVVSPDDHDKLVPIGAVGELLVEGPVLARGYLNDVEKTSAVFIEDPSWLVQGIAGYAGRRGRLYKTGDLVRYSEDGSLTYLGRKDGQVKIRGHRVEVGEVECHLRDCITGVDQAAVVPVTPNMEAAGSQLTAFLCFGNEASPSENHVRAVSLSLSTRDHLADRLPAYMLPSAYLAVGRLPLNTSGKLDRRHLQGIATDYFQRHRASADGMHKTQQHGHLAGEEEIWLPDENTSRRATLSSLPSTFRDCSSATERSIRDAWGAVLGLPSERISIDDNFYDIGGDSIRIIRLMKAIQNEFGVQLGLSLVNSRKTTIAKMAEYIERKPEMDSPLNLEGEIGEALCSTWTSAICEPWFKPVRPTLGPPNVFLTGGTGFLGTQILRTLLTSTAVERVVALVRAASVAQGLERLRSTAVTAEWWKAEYEARIDVWTGDLALERLGLNDAQWSQLSGTAAAGSNIDAIIHNGAVVNWSMDYDRLRLPNTLSTVQLLKAAALSRASPRFVFVSGGAMADLDVSPGNSAVLEQLSSRRSNGYSQSKFVAEATVRRFAARLLRSQNRFSVIKPGMIIGTADAGVANLDDFIWRVVATAARLRLYPLDADSWIPITDGGFVAARVAAQVLSDDDDDDDNGAVVSSYVGMATKYGLRAGDFWEQVNSELEHACEPAPWNIWVERALAQTQQVGESHPLWPVQEFLGSRQGKHGGGGGGISTLTPLVPPDRKTLCEAVKANVRYLGRVGFLECRHGGECSKAQPAVFHRGAAAPALNLRTDANSSVS</sequence>
<gene>
    <name evidence="6" type="ORF">HIM_05122</name>
</gene>
<dbReference type="InterPro" id="IPR001242">
    <property type="entry name" value="Condensation_dom"/>
</dbReference>
<evidence type="ECO:0000259" key="5">
    <source>
        <dbReference type="PROSITE" id="PS50075"/>
    </source>
</evidence>
<dbReference type="InterPro" id="IPR010071">
    <property type="entry name" value="AA_adenyl_dom"/>
</dbReference>
<keyword evidence="1" id="KW-0596">Phosphopantetheine</keyword>
<protein>
    <recommendedName>
        <fullName evidence="5">Carrier domain-containing protein</fullName>
    </recommendedName>
</protein>
<reference evidence="6 7" key="1">
    <citation type="journal article" date="2014" name="Genome Biol. Evol.">
        <title>Comparative genomics and transcriptomics analyses reveal divergent lifestyle features of nematode endoparasitic fungus Hirsutella minnesotensis.</title>
        <authorList>
            <person name="Lai Y."/>
            <person name="Liu K."/>
            <person name="Zhang X."/>
            <person name="Zhang X."/>
            <person name="Li K."/>
            <person name="Wang N."/>
            <person name="Shu C."/>
            <person name="Wu Y."/>
            <person name="Wang C."/>
            <person name="Bushley K.E."/>
            <person name="Xiang M."/>
            <person name="Liu X."/>
        </authorList>
    </citation>
    <scope>NUCLEOTIDE SEQUENCE [LARGE SCALE GENOMIC DNA]</scope>
    <source>
        <strain evidence="6 7">3608</strain>
    </source>
</reference>
<feature type="domain" description="Carrier" evidence="5">
    <location>
        <begin position="653"/>
        <end position="729"/>
    </location>
</feature>
<organism evidence="6 7">
    <name type="scientific">Hirsutella minnesotensis 3608</name>
    <dbReference type="NCBI Taxonomy" id="1043627"/>
    <lineage>
        <taxon>Eukaryota</taxon>
        <taxon>Fungi</taxon>
        <taxon>Dikarya</taxon>
        <taxon>Ascomycota</taxon>
        <taxon>Pezizomycotina</taxon>
        <taxon>Sordariomycetes</taxon>
        <taxon>Hypocreomycetidae</taxon>
        <taxon>Hypocreales</taxon>
        <taxon>Ophiocordycipitaceae</taxon>
        <taxon>Hirsutella</taxon>
    </lineage>
</organism>
<dbReference type="Gene3D" id="3.30.559.30">
    <property type="entry name" value="Nonribosomal peptide synthetase, condensation domain"/>
    <property type="match status" value="2"/>
</dbReference>
<accession>A0A0F7ZKN0</accession>
<dbReference type="NCBIfam" id="TIGR01733">
    <property type="entry name" value="AA-adenyl-dom"/>
    <property type="match status" value="2"/>
</dbReference>
<dbReference type="InterPro" id="IPR045851">
    <property type="entry name" value="AMP-bd_C_sf"/>
</dbReference>
<dbReference type="SUPFAM" id="SSF52777">
    <property type="entry name" value="CoA-dependent acyltransferases"/>
    <property type="match status" value="4"/>
</dbReference>
<dbReference type="Gene3D" id="3.30.559.10">
    <property type="entry name" value="Chloramphenicol acetyltransferase-like domain"/>
    <property type="match status" value="2"/>
</dbReference>
<dbReference type="InterPro" id="IPR020806">
    <property type="entry name" value="PKS_PP-bd"/>
</dbReference>
<dbReference type="PROSITE" id="PS50075">
    <property type="entry name" value="CARRIER"/>
    <property type="match status" value="3"/>
</dbReference>
<dbReference type="SUPFAM" id="SSF47336">
    <property type="entry name" value="ACP-like"/>
    <property type="match status" value="3"/>
</dbReference>
<evidence type="ECO:0000313" key="6">
    <source>
        <dbReference type="EMBL" id="KJZ75426.1"/>
    </source>
</evidence>
<dbReference type="PANTHER" id="PTHR45527:SF1">
    <property type="entry name" value="FATTY ACID SYNTHASE"/>
    <property type="match status" value="1"/>
</dbReference>
<comment type="similarity">
    <text evidence="4">Belongs to the NRP synthetase family.</text>
</comment>
<dbReference type="CDD" id="cd05918">
    <property type="entry name" value="A_NRPS_SidN3_like"/>
    <property type="match status" value="3"/>
</dbReference>
<keyword evidence="3" id="KW-0436">Ligase</keyword>
<dbReference type="InterPro" id="IPR020845">
    <property type="entry name" value="AMP-binding_CS"/>
</dbReference>
<dbReference type="Pfam" id="PF00668">
    <property type="entry name" value="Condensation"/>
    <property type="match status" value="2"/>
</dbReference>
<dbReference type="SUPFAM" id="SSF51735">
    <property type="entry name" value="NAD(P)-binding Rossmann-fold domains"/>
    <property type="match status" value="1"/>
</dbReference>
<dbReference type="Gene3D" id="1.10.1200.10">
    <property type="entry name" value="ACP-like"/>
    <property type="match status" value="3"/>
</dbReference>
<dbReference type="NCBIfam" id="TIGR01746">
    <property type="entry name" value="Thioester-redct"/>
    <property type="match status" value="1"/>
</dbReference>
<dbReference type="Gene3D" id="3.40.50.12780">
    <property type="entry name" value="N-terminal domain of ligase-like"/>
    <property type="match status" value="2"/>
</dbReference>
<dbReference type="GO" id="GO:0044550">
    <property type="term" value="P:secondary metabolite biosynthetic process"/>
    <property type="evidence" value="ECO:0007669"/>
    <property type="project" value="TreeGrafter"/>
</dbReference>
<dbReference type="Pfam" id="PF00501">
    <property type="entry name" value="AMP-binding"/>
    <property type="match status" value="3"/>
</dbReference>
<dbReference type="FunFam" id="3.30.559.30:FF:000003">
    <property type="entry name" value="Nonribosomal peptide synthase SidD"/>
    <property type="match status" value="1"/>
</dbReference>
<dbReference type="InterPro" id="IPR042099">
    <property type="entry name" value="ANL_N_sf"/>
</dbReference>
<dbReference type="InterPro" id="IPR009081">
    <property type="entry name" value="PP-bd_ACP"/>
</dbReference>
<dbReference type="Gene3D" id="3.40.50.980">
    <property type="match status" value="2"/>
</dbReference>
<evidence type="ECO:0000256" key="3">
    <source>
        <dbReference type="ARBA" id="ARBA00022598"/>
    </source>
</evidence>
<dbReference type="InterPro" id="IPR010080">
    <property type="entry name" value="Thioester_reductase-like_dom"/>
</dbReference>
<dbReference type="Gene3D" id="2.30.38.10">
    <property type="entry name" value="Luciferase, Domain 3"/>
    <property type="match status" value="1"/>
</dbReference>
<dbReference type="PROSITE" id="PS00455">
    <property type="entry name" value="AMP_BINDING"/>
    <property type="match status" value="2"/>
</dbReference>
<dbReference type="SUPFAM" id="SSF56801">
    <property type="entry name" value="Acetyl-CoA synthetase-like"/>
    <property type="match status" value="3"/>
</dbReference>
<evidence type="ECO:0000256" key="4">
    <source>
        <dbReference type="ARBA" id="ARBA00029454"/>
    </source>
</evidence>
<dbReference type="OrthoDB" id="416786at2759"/>
<keyword evidence="2" id="KW-0597">Phosphoprotein</keyword>
<dbReference type="FunFam" id="3.40.50.12780:FF:000014">
    <property type="entry name" value="Nonribosomal peptide synthetase 1"/>
    <property type="match status" value="1"/>
</dbReference>
<dbReference type="GO" id="GO:0031177">
    <property type="term" value="F:phosphopantetheine binding"/>
    <property type="evidence" value="ECO:0007669"/>
    <property type="project" value="InterPro"/>
</dbReference>
<dbReference type="GO" id="GO:0016874">
    <property type="term" value="F:ligase activity"/>
    <property type="evidence" value="ECO:0007669"/>
    <property type="project" value="UniProtKB-KW"/>
</dbReference>
<dbReference type="SMART" id="SM00823">
    <property type="entry name" value="PKS_PP"/>
    <property type="match status" value="2"/>
</dbReference>
<feature type="domain" description="Carrier" evidence="5">
    <location>
        <begin position="2856"/>
        <end position="2934"/>
    </location>
</feature>
<dbReference type="InterPro" id="IPR036736">
    <property type="entry name" value="ACP-like_sf"/>
</dbReference>
<dbReference type="Proteomes" id="UP000054481">
    <property type="component" value="Unassembled WGS sequence"/>
</dbReference>
<evidence type="ECO:0000256" key="2">
    <source>
        <dbReference type="ARBA" id="ARBA00022553"/>
    </source>
</evidence>
<dbReference type="Pfam" id="PF07993">
    <property type="entry name" value="NAD_binding_4"/>
    <property type="match status" value="1"/>
</dbReference>
<dbReference type="GO" id="GO:0043041">
    <property type="term" value="P:amino acid activation for nonribosomal peptide biosynthetic process"/>
    <property type="evidence" value="ECO:0007669"/>
    <property type="project" value="TreeGrafter"/>
</dbReference>
<dbReference type="NCBIfam" id="NF003417">
    <property type="entry name" value="PRK04813.1"/>
    <property type="match status" value="3"/>
</dbReference>
<dbReference type="GO" id="GO:0005737">
    <property type="term" value="C:cytoplasm"/>
    <property type="evidence" value="ECO:0007669"/>
    <property type="project" value="TreeGrafter"/>
</dbReference>
<dbReference type="InterPro" id="IPR013120">
    <property type="entry name" value="FAR_NAD-bd"/>
</dbReference>
<evidence type="ECO:0000256" key="1">
    <source>
        <dbReference type="ARBA" id="ARBA00022450"/>
    </source>
</evidence>